<dbReference type="Proteomes" id="UP000268094">
    <property type="component" value="Unassembled WGS sequence"/>
</dbReference>
<reference evidence="3" key="1">
    <citation type="submission" date="2018-09" db="EMBL/GenBank/DDBJ databases">
        <authorList>
            <person name="Livingstone P.G."/>
            <person name="Whitworth D.E."/>
        </authorList>
    </citation>
    <scope>NUCLEOTIDE SEQUENCE [LARGE SCALE GENOMIC DNA]</scope>
    <source>
        <strain evidence="3">CA054A</strain>
    </source>
</reference>
<name>A0A3A8IQ81_9BACT</name>
<keyword evidence="1" id="KW-0732">Signal</keyword>
<dbReference type="EMBL" id="RAVZ01000131">
    <property type="protein sequence ID" value="RKG85542.1"/>
    <property type="molecule type" value="Genomic_DNA"/>
</dbReference>
<gene>
    <name evidence="2" type="ORF">D7V88_19740</name>
</gene>
<evidence type="ECO:0000256" key="1">
    <source>
        <dbReference type="SAM" id="SignalP"/>
    </source>
</evidence>
<dbReference type="InterPro" id="IPR011754">
    <property type="entry name" value="Mxa_paralog_2268"/>
</dbReference>
<dbReference type="NCBIfam" id="TIGR02268">
    <property type="entry name" value="Myxococcus xanthus paralogous family TIGR02268"/>
    <property type="match status" value="1"/>
</dbReference>
<evidence type="ECO:0000313" key="3">
    <source>
        <dbReference type="Proteomes" id="UP000268094"/>
    </source>
</evidence>
<evidence type="ECO:0000313" key="2">
    <source>
        <dbReference type="EMBL" id="RKG85542.1"/>
    </source>
</evidence>
<accession>A0A3A8IQ81</accession>
<sequence length="317" mass="33553">MTLEVSCVFASPGVVLPMLVVALGAAAPARAGAPDKRAHQERRLVVRADEAATLHLLRVAPGVVTTVVFNDDILPSSVDTKALAPLFAQAKVYPGVMVLRPSVAMPEASRPLITARFAGEDAPRQVTFLLVTDPMEVDTLVEVSRHALSPEALGEELALLRAQCAATEAGLALLRAQCAQTGLGGAVLIGALGPEAVLFERPVKALNGPGLEVVGSSMLYRHLTTRVMAFALGNAPDASPWVPGVARLTLLHGDGKPGRVVLEAPVRMLEARLTPGMRGQVVVEWQMPKGSDPGARYLLEAWNQEADRAVRWEGLSL</sequence>
<dbReference type="AlphaFoldDB" id="A0A3A8IQ81"/>
<keyword evidence="3" id="KW-1185">Reference proteome</keyword>
<dbReference type="Pfam" id="PF09544">
    <property type="entry name" value="DUF2381"/>
    <property type="match status" value="1"/>
</dbReference>
<organism evidence="2 3">
    <name type="scientific">Corallococcus terminator</name>
    <dbReference type="NCBI Taxonomy" id="2316733"/>
    <lineage>
        <taxon>Bacteria</taxon>
        <taxon>Pseudomonadati</taxon>
        <taxon>Myxococcota</taxon>
        <taxon>Myxococcia</taxon>
        <taxon>Myxococcales</taxon>
        <taxon>Cystobacterineae</taxon>
        <taxon>Myxococcaceae</taxon>
        <taxon>Corallococcus</taxon>
    </lineage>
</organism>
<feature type="signal peptide" evidence="1">
    <location>
        <begin position="1"/>
        <end position="31"/>
    </location>
</feature>
<protein>
    <submittedName>
        <fullName evidence="2">DUF2381 family protein</fullName>
    </submittedName>
</protein>
<feature type="chain" id="PRO_5017175650" evidence="1">
    <location>
        <begin position="32"/>
        <end position="317"/>
    </location>
</feature>
<proteinExistence type="predicted"/>
<comment type="caution">
    <text evidence="2">The sequence shown here is derived from an EMBL/GenBank/DDBJ whole genome shotgun (WGS) entry which is preliminary data.</text>
</comment>